<proteinExistence type="predicted"/>
<name>A0A4E0QV36_9GAMM</name>
<accession>A0A4E0QV36</accession>
<organism evidence="2 3">
    <name type="scientific">Candidatus Thiomargarita nelsonii</name>
    <dbReference type="NCBI Taxonomy" id="1003181"/>
    <lineage>
        <taxon>Bacteria</taxon>
        <taxon>Pseudomonadati</taxon>
        <taxon>Pseudomonadota</taxon>
        <taxon>Gammaproteobacteria</taxon>
        <taxon>Thiotrichales</taxon>
        <taxon>Thiotrichaceae</taxon>
        <taxon>Thiomargarita</taxon>
    </lineage>
</organism>
<evidence type="ECO:0000313" key="3">
    <source>
        <dbReference type="Proteomes" id="UP000030428"/>
    </source>
</evidence>
<evidence type="ECO:0008006" key="4">
    <source>
        <dbReference type="Google" id="ProtNLM"/>
    </source>
</evidence>
<dbReference type="SUPFAM" id="SSF56112">
    <property type="entry name" value="Protein kinase-like (PK-like)"/>
    <property type="match status" value="1"/>
</dbReference>
<keyword evidence="1" id="KW-0067">ATP-binding</keyword>
<dbReference type="GO" id="GO:0005524">
    <property type="term" value="F:ATP binding"/>
    <property type="evidence" value="ECO:0007669"/>
    <property type="project" value="UniProtKB-UniRule"/>
</dbReference>
<keyword evidence="3" id="KW-1185">Reference proteome</keyword>
<dbReference type="Proteomes" id="UP000030428">
    <property type="component" value="Unassembled WGS sequence"/>
</dbReference>
<dbReference type="AlphaFoldDB" id="A0A4E0QV36"/>
<comment type="caution">
    <text evidence="2">The sequence shown here is derived from an EMBL/GenBank/DDBJ whole genome shotgun (WGS) entry which is preliminary data.</text>
</comment>
<evidence type="ECO:0000256" key="1">
    <source>
        <dbReference type="PROSITE-ProRule" id="PRU10141"/>
    </source>
</evidence>
<dbReference type="InterPro" id="IPR011009">
    <property type="entry name" value="Kinase-like_dom_sf"/>
</dbReference>
<evidence type="ECO:0000313" key="2">
    <source>
        <dbReference type="EMBL" id="TGN99792.1"/>
    </source>
</evidence>
<dbReference type="Gene3D" id="3.30.200.20">
    <property type="entry name" value="Phosphorylase Kinase, domain 1"/>
    <property type="match status" value="1"/>
</dbReference>
<dbReference type="InterPro" id="IPR017441">
    <property type="entry name" value="Protein_kinase_ATP_BS"/>
</dbReference>
<sequence>MSGTILGAGGMGCVFLVQNRLKKESVVIKCFWEMRLGSPDALFKEAFLMAEIAGKYVPQPLDCGFVDLVKQKRGYFISEHIKGAIDGEKWLVDHGKLDVQSGIAVGLLLIHVTH</sequence>
<dbReference type="EMBL" id="JSZA02000350">
    <property type="protein sequence ID" value="TGN99792.1"/>
    <property type="molecule type" value="Genomic_DNA"/>
</dbReference>
<protein>
    <recommendedName>
        <fullName evidence="4">Serine/threonine protein kinase</fullName>
    </recommendedName>
</protein>
<keyword evidence="1" id="KW-0547">Nucleotide-binding</keyword>
<reference evidence="2 3" key="1">
    <citation type="journal article" date="2016" name="Front. Microbiol.">
        <title>Single-Cell (Meta-)Genomics of a Dimorphic Candidatus Thiomargarita nelsonii Reveals Genomic Plasticity.</title>
        <authorList>
            <person name="Flood B.E."/>
            <person name="Fliss P."/>
            <person name="Jones D.S."/>
            <person name="Dick G.J."/>
            <person name="Jain S."/>
            <person name="Kaster A.K."/>
            <person name="Winkel M."/>
            <person name="Mussmann M."/>
            <person name="Bailey J."/>
        </authorList>
    </citation>
    <scope>NUCLEOTIDE SEQUENCE [LARGE SCALE GENOMIC DNA]</scope>
    <source>
        <strain evidence="2">Hydrate Ridge</strain>
    </source>
</reference>
<gene>
    <name evidence="2" type="ORF">PN36_33475</name>
</gene>
<feature type="binding site" evidence="1">
    <location>
        <position position="29"/>
    </location>
    <ligand>
        <name>ATP</name>
        <dbReference type="ChEBI" id="CHEBI:30616"/>
    </ligand>
</feature>
<dbReference type="PROSITE" id="PS00107">
    <property type="entry name" value="PROTEIN_KINASE_ATP"/>
    <property type="match status" value="1"/>
</dbReference>